<gene>
    <name evidence="2" type="ORF">MKK02DRAFT_30311</name>
</gene>
<comment type="caution">
    <text evidence="2">The sequence shown here is derived from an EMBL/GenBank/DDBJ whole genome shotgun (WGS) entry which is preliminary data.</text>
</comment>
<organism evidence="2 3">
    <name type="scientific">Dioszegia hungarica</name>
    <dbReference type="NCBI Taxonomy" id="4972"/>
    <lineage>
        <taxon>Eukaryota</taxon>
        <taxon>Fungi</taxon>
        <taxon>Dikarya</taxon>
        <taxon>Basidiomycota</taxon>
        <taxon>Agaricomycotina</taxon>
        <taxon>Tremellomycetes</taxon>
        <taxon>Tremellales</taxon>
        <taxon>Bulleribasidiaceae</taxon>
        <taxon>Dioszegia</taxon>
    </lineage>
</organism>
<keyword evidence="3" id="KW-1185">Reference proteome</keyword>
<sequence>MYYSVLIALLSTSVLHLSVASSPVLEPNTITIRLTGDLHAVNGNSFTANVKRPWPKDVLAADNANFVINGVGELTTPPSGSAATDKSNTVIKQVMGYKGSYVKTSATDATAVSGVCTMQLIDTSMKMNNTAEFTLSPEDVAESVRSKQPFYKASMDSNCEFRCTAVDDIM</sequence>
<dbReference type="RefSeq" id="XP_052942293.1">
    <property type="nucleotide sequence ID" value="XM_053088019.1"/>
</dbReference>
<proteinExistence type="predicted"/>
<keyword evidence="1" id="KW-0732">Signal</keyword>
<accession>A0AA38H4M4</accession>
<name>A0AA38H4M4_9TREE</name>
<dbReference type="GeneID" id="77727224"/>
<evidence type="ECO:0000256" key="1">
    <source>
        <dbReference type="SAM" id="SignalP"/>
    </source>
</evidence>
<evidence type="ECO:0000313" key="2">
    <source>
        <dbReference type="EMBL" id="KAI9632516.1"/>
    </source>
</evidence>
<feature type="chain" id="PRO_5041294686" description="Secreted protein" evidence="1">
    <location>
        <begin position="21"/>
        <end position="170"/>
    </location>
</feature>
<evidence type="ECO:0000313" key="3">
    <source>
        <dbReference type="Proteomes" id="UP001164286"/>
    </source>
</evidence>
<protein>
    <recommendedName>
        <fullName evidence="4">Secreted protein</fullName>
    </recommendedName>
</protein>
<evidence type="ECO:0008006" key="4">
    <source>
        <dbReference type="Google" id="ProtNLM"/>
    </source>
</evidence>
<dbReference type="AlphaFoldDB" id="A0AA38H4M4"/>
<dbReference type="EMBL" id="JAKWFO010000014">
    <property type="protein sequence ID" value="KAI9632516.1"/>
    <property type="molecule type" value="Genomic_DNA"/>
</dbReference>
<reference evidence="2" key="1">
    <citation type="journal article" date="2022" name="G3 (Bethesda)">
        <title>High quality genome of the basidiomycete yeast Dioszegia hungarica PDD-24b-2 isolated from cloud water.</title>
        <authorList>
            <person name="Jarrige D."/>
            <person name="Haridas S."/>
            <person name="Bleykasten-Grosshans C."/>
            <person name="Joly M."/>
            <person name="Nadalig T."/>
            <person name="Sancelme M."/>
            <person name="Vuilleumier S."/>
            <person name="Grigoriev I.V."/>
            <person name="Amato P."/>
            <person name="Bringel F."/>
        </authorList>
    </citation>
    <scope>NUCLEOTIDE SEQUENCE</scope>
    <source>
        <strain evidence="2">PDD-24b-2</strain>
    </source>
</reference>
<feature type="signal peptide" evidence="1">
    <location>
        <begin position="1"/>
        <end position="20"/>
    </location>
</feature>
<dbReference type="Proteomes" id="UP001164286">
    <property type="component" value="Unassembled WGS sequence"/>
</dbReference>